<feature type="region of interest" description="Disordered" evidence="9">
    <location>
        <begin position="149"/>
        <end position="174"/>
    </location>
</feature>
<accession>A0A4Y4F2T3</accession>
<dbReference type="InterPro" id="IPR020549">
    <property type="entry name" value="YbeY_CS"/>
</dbReference>
<feature type="compositionally biased region" description="Acidic residues" evidence="9">
    <location>
        <begin position="165"/>
        <end position="174"/>
    </location>
</feature>
<evidence type="ECO:0000313" key="10">
    <source>
        <dbReference type="EMBL" id="GED21441.1"/>
    </source>
</evidence>
<dbReference type="PANTHER" id="PTHR46986:SF1">
    <property type="entry name" value="ENDORIBONUCLEASE YBEY, CHLOROPLASTIC"/>
    <property type="match status" value="1"/>
</dbReference>
<protein>
    <recommendedName>
        <fullName evidence="8">Endoribonuclease YbeY</fullName>
        <ecNumber evidence="8">3.1.-.-</ecNumber>
    </recommendedName>
</protein>
<proteinExistence type="inferred from homology"/>
<keyword evidence="5 8" id="KW-0255">Endonuclease</keyword>
<dbReference type="InterPro" id="IPR023091">
    <property type="entry name" value="MetalPrtase_cat_dom_sf_prd"/>
</dbReference>
<gene>
    <name evidence="8 10" type="primary">ybeY</name>
    <name evidence="10" type="ORF">HHA01_04180</name>
</gene>
<evidence type="ECO:0000313" key="11">
    <source>
        <dbReference type="Proteomes" id="UP000319812"/>
    </source>
</evidence>
<keyword evidence="8" id="KW-0698">rRNA processing</keyword>
<dbReference type="GO" id="GO:0005737">
    <property type="term" value="C:cytoplasm"/>
    <property type="evidence" value="ECO:0007669"/>
    <property type="project" value="UniProtKB-SubCell"/>
</dbReference>
<dbReference type="SUPFAM" id="SSF55486">
    <property type="entry name" value="Metalloproteases ('zincins'), catalytic domain"/>
    <property type="match status" value="1"/>
</dbReference>
<comment type="function">
    <text evidence="8">Single strand-specific metallo-endoribonuclease involved in late-stage 70S ribosome quality control and in maturation of the 3' terminus of the 16S rRNA.</text>
</comment>
<evidence type="ECO:0000256" key="7">
    <source>
        <dbReference type="ARBA" id="ARBA00022833"/>
    </source>
</evidence>
<evidence type="ECO:0000256" key="6">
    <source>
        <dbReference type="ARBA" id="ARBA00022801"/>
    </source>
</evidence>
<dbReference type="InterPro" id="IPR002036">
    <property type="entry name" value="YbeY"/>
</dbReference>
<dbReference type="GO" id="GO:0004521">
    <property type="term" value="F:RNA endonuclease activity"/>
    <property type="evidence" value="ECO:0007669"/>
    <property type="project" value="UniProtKB-UniRule"/>
</dbReference>
<dbReference type="GO" id="GO:0008270">
    <property type="term" value="F:zinc ion binding"/>
    <property type="evidence" value="ECO:0007669"/>
    <property type="project" value="UniProtKB-UniRule"/>
</dbReference>
<dbReference type="NCBIfam" id="TIGR00043">
    <property type="entry name" value="rRNA maturation RNase YbeY"/>
    <property type="match status" value="1"/>
</dbReference>
<dbReference type="Gene3D" id="3.40.390.30">
    <property type="entry name" value="Metalloproteases ('zincins'), catalytic domain"/>
    <property type="match status" value="1"/>
</dbReference>
<sequence>MNSPAMVPEIDRQVAVDANELPDQSALVDWVAGVLSRHPGETRHELTVRFVDAAESQCLNRDYRDRDRPTNVLSFPFECPPGVDLPLLGDLVICHAVVSDEASQQHKTVQNHYAHMVVHGTLHLLGYDHIEDAEAEDMEALERTILAELGIADPYTSPDPPTGDNDPEDERANA</sequence>
<feature type="binding site" evidence="8">
    <location>
        <position position="123"/>
    </location>
    <ligand>
        <name>Zn(2+)</name>
        <dbReference type="ChEBI" id="CHEBI:29105"/>
        <note>catalytic</note>
    </ligand>
</feature>
<dbReference type="HAMAP" id="MF_00009">
    <property type="entry name" value="Endoribonucl_YbeY"/>
    <property type="match status" value="1"/>
</dbReference>
<keyword evidence="2 8" id="KW-0690">Ribosome biogenesis</keyword>
<evidence type="ECO:0000256" key="3">
    <source>
        <dbReference type="ARBA" id="ARBA00022722"/>
    </source>
</evidence>
<dbReference type="AlphaFoldDB" id="A0A4Y4F2T3"/>
<comment type="cofactor">
    <cofactor evidence="8">
        <name>Zn(2+)</name>
        <dbReference type="ChEBI" id="CHEBI:29105"/>
    </cofactor>
    <text evidence="8">Binds 1 zinc ion.</text>
</comment>
<dbReference type="EMBL" id="BJOC01000009">
    <property type="protein sequence ID" value="GED21441.1"/>
    <property type="molecule type" value="Genomic_DNA"/>
</dbReference>
<evidence type="ECO:0000256" key="2">
    <source>
        <dbReference type="ARBA" id="ARBA00022517"/>
    </source>
</evidence>
<dbReference type="PROSITE" id="PS01306">
    <property type="entry name" value="UPF0054"/>
    <property type="match status" value="1"/>
</dbReference>
<feature type="binding site" evidence="8">
    <location>
        <position position="119"/>
    </location>
    <ligand>
        <name>Zn(2+)</name>
        <dbReference type="ChEBI" id="CHEBI:29105"/>
        <note>catalytic</note>
    </ligand>
</feature>
<keyword evidence="6 8" id="KW-0378">Hydrolase</keyword>
<feature type="binding site" evidence="8">
    <location>
        <position position="129"/>
    </location>
    <ligand>
        <name>Zn(2+)</name>
        <dbReference type="ChEBI" id="CHEBI:29105"/>
        <note>catalytic</note>
    </ligand>
</feature>
<reference evidence="10 11" key="1">
    <citation type="submission" date="2019-06" db="EMBL/GenBank/DDBJ databases">
        <title>Whole genome shotgun sequence of Halomonas halmophila NBRC 15537.</title>
        <authorList>
            <person name="Hosoyama A."/>
            <person name="Uohara A."/>
            <person name="Ohji S."/>
            <person name="Ichikawa N."/>
        </authorList>
    </citation>
    <scope>NUCLEOTIDE SEQUENCE [LARGE SCALE GENOMIC DNA]</scope>
    <source>
        <strain evidence="10 11">NBRC 15537</strain>
    </source>
</reference>
<keyword evidence="8" id="KW-0963">Cytoplasm</keyword>
<dbReference type="RefSeq" id="WP_246053782.1">
    <property type="nucleotide sequence ID" value="NZ_BJOC01000009.1"/>
</dbReference>
<evidence type="ECO:0000256" key="4">
    <source>
        <dbReference type="ARBA" id="ARBA00022723"/>
    </source>
</evidence>
<evidence type="ECO:0000256" key="5">
    <source>
        <dbReference type="ARBA" id="ARBA00022759"/>
    </source>
</evidence>
<comment type="subcellular location">
    <subcellularLocation>
        <location evidence="8">Cytoplasm</location>
    </subcellularLocation>
</comment>
<keyword evidence="3 8" id="KW-0540">Nuclease</keyword>
<keyword evidence="7 8" id="KW-0862">Zinc</keyword>
<dbReference type="GO" id="GO:0006364">
    <property type="term" value="P:rRNA processing"/>
    <property type="evidence" value="ECO:0007669"/>
    <property type="project" value="UniProtKB-UniRule"/>
</dbReference>
<keyword evidence="11" id="KW-1185">Reference proteome</keyword>
<dbReference type="PANTHER" id="PTHR46986">
    <property type="entry name" value="ENDORIBONUCLEASE YBEY, CHLOROPLASTIC"/>
    <property type="match status" value="1"/>
</dbReference>
<comment type="similarity">
    <text evidence="1 8">Belongs to the endoribonuclease YbeY family.</text>
</comment>
<evidence type="ECO:0000256" key="1">
    <source>
        <dbReference type="ARBA" id="ARBA00010875"/>
    </source>
</evidence>
<dbReference type="EC" id="3.1.-.-" evidence="8"/>
<dbReference type="GO" id="GO:0004222">
    <property type="term" value="F:metalloendopeptidase activity"/>
    <property type="evidence" value="ECO:0007669"/>
    <property type="project" value="InterPro"/>
</dbReference>
<keyword evidence="4 8" id="KW-0479">Metal-binding</keyword>
<evidence type="ECO:0000256" key="9">
    <source>
        <dbReference type="SAM" id="MobiDB-lite"/>
    </source>
</evidence>
<dbReference type="Pfam" id="PF02130">
    <property type="entry name" value="YbeY"/>
    <property type="match status" value="1"/>
</dbReference>
<organism evidence="10 11">
    <name type="scientific">Halomonas halmophila</name>
    <dbReference type="NCBI Taxonomy" id="252"/>
    <lineage>
        <taxon>Bacteria</taxon>
        <taxon>Pseudomonadati</taxon>
        <taxon>Pseudomonadota</taxon>
        <taxon>Gammaproteobacteria</taxon>
        <taxon>Oceanospirillales</taxon>
        <taxon>Halomonadaceae</taxon>
        <taxon>Halomonas</taxon>
    </lineage>
</organism>
<evidence type="ECO:0000256" key="8">
    <source>
        <dbReference type="HAMAP-Rule" id="MF_00009"/>
    </source>
</evidence>
<comment type="caution">
    <text evidence="10">The sequence shown here is derived from an EMBL/GenBank/DDBJ whole genome shotgun (WGS) entry which is preliminary data.</text>
</comment>
<dbReference type="Proteomes" id="UP000319812">
    <property type="component" value="Unassembled WGS sequence"/>
</dbReference>
<name>A0A4Y4F2T3_9GAMM</name>